<evidence type="ECO:0000313" key="14">
    <source>
        <dbReference type="Proteomes" id="UP000037843"/>
    </source>
</evidence>
<evidence type="ECO:0000256" key="2">
    <source>
        <dbReference type="ARBA" id="ARBA00022723"/>
    </source>
</evidence>
<dbReference type="KEGG" id="miz:BAB75_20520"/>
<dbReference type="GO" id="GO:0046872">
    <property type="term" value="F:metal ion binding"/>
    <property type="evidence" value="ECO:0007669"/>
    <property type="project" value="UniProtKB-KW"/>
</dbReference>
<accession>A0A7V8LLL5</accession>
<dbReference type="InterPro" id="IPR002847">
    <property type="entry name" value="F420-0_gamma-glut_ligase-dom"/>
</dbReference>
<dbReference type="Pfam" id="PF01996">
    <property type="entry name" value="F420_ligase"/>
    <property type="match status" value="1"/>
</dbReference>
<proteinExistence type="inferred from homology"/>
<dbReference type="GeneID" id="45766247"/>
<dbReference type="EMBL" id="LJFS01000013">
    <property type="protein sequence ID" value="KPG33847.1"/>
    <property type="molecule type" value="Genomic_DNA"/>
</dbReference>
<dbReference type="OrthoDB" id="9788295at2"/>
<evidence type="ECO:0000256" key="8">
    <source>
        <dbReference type="ARBA" id="ARBA00023211"/>
    </source>
</evidence>
<dbReference type="NCBIfam" id="TIGR01916">
    <property type="entry name" value="F420_cofE"/>
    <property type="match status" value="1"/>
</dbReference>
<dbReference type="GO" id="GO:0005525">
    <property type="term" value="F:GTP binding"/>
    <property type="evidence" value="ECO:0007669"/>
    <property type="project" value="UniProtKB-KW"/>
</dbReference>
<dbReference type="SUPFAM" id="SSF55469">
    <property type="entry name" value="FMN-dependent nitroreductase-like"/>
    <property type="match status" value="1"/>
</dbReference>
<dbReference type="Gene3D" id="3.90.1660.10">
    <property type="entry name" value="CofE-like domain"/>
    <property type="match status" value="1"/>
</dbReference>
<keyword evidence="6" id="KW-0560">Oxidoreductase</keyword>
<reference evidence="14 15" key="1">
    <citation type="submission" date="2015-09" db="EMBL/GenBank/DDBJ databases">
        <title>Genome Sequences of Mycobacterium immunogenum Isolates, Recuperated from a Chloraminated Drinking Water Distribution System Simulator Subjected to Episodes of Nitrification.</title>
        <authorList>
            <person name="Gomez-Alvarez V."/>
            <person name="Revetta R.P."/>
        </authorList>
    </citation>
    <scope>NUCLEOTIDE SEQUENCE [LARGE SCALE GENOMIC DNA]</scope>
    <source>
        <strain evidence="12 14">H008</strain>
        <strain evidence="13 15">H076</strain>
    </source>
</reference>
<evidence type="ECO:0000259" key="11">
    <source>
        <dbReference type="Pfam" id="PF01996"/>
    </source>
</evidence>
<dbReference type="Proteomes" id="UP000037962">
    <property type="component" value="Unassembled WGS sequence"/>
</dbReference>
<dbReference type="PANTHER" id="PTHR47917:SF1">
    <property type="entry name" value="COENZYME F420:L-GLUTAMATE LIGASE"/>
    <property type="match status" value="1"/>
</dbReference>
<dbReference type="HAMAP" id="MF_01259">
    <property type="entry name" value="F420_ligase_FbiB"/>
    <property type="match status" value="1"/>
</dbReference>
<dbReference type="InterPro" id="IPR008225">
    <property type="entry name" value="F420-0_g-glutamyl_ligase"/>
</dbReference>
<keyword evidence="9" id="KW-0511">Multifunctional enzyme</keyword>
<keyword evidence="4" id="KW-0460">Magnesium</keyword>
<dbReference type="AlphaFoldDB" id="A0A7V8LLL5"/>
<evidence type="ECO:0000256" key="9">
    <source>
        <dbReference type="ARBA" id="ARBA00023268"/>
    </source>
</evidence>
<protein>
    <submittedName>
        <fullName evidence="12">F420-0--gamma-glutamyl ligase</fullName>
    </submittedName>
</protein>
<gene>
    <name evidence="12" type="ORF">AN908_22275</name>
    <name evidence="13" type="ORF">AN912_12640</name>
</gene>
<dbReference type="Pfam" id="PF00881">
    <property type="entry name" value="Nitroreductase"/>
    <property type="match status" value="1"/>
</dbReference>
<dbReference type="EMBL" id="LJFO01000014">
    <property type="protein sequence ID" value="KPG05812.1"/>
    <property type="molecule type" value="Genomic_DNA"/>
</dbReference>
<dbReference type="Gene3D" id="3.40.109.10">
    <property type="entry name" value="NADH Oxidase"/>
    <property type="match status" value="1"/>
</dbReference>
<keyword evidence="7" id="KW-0342">GTP-binding</keyword>
<evidence type="ECO:0000256" key="3">
    <source>
        <dbReference type="ARBA" id="ARBA00022741"/>
    </source>
</evidence>
<comment type="caution">
    <text evidence="12">The sequence shown here is derived from an EMBL/GenBank/DDBJ whole genome shotgun (WGS) entry which is preliminary data.</text>
</comment>
<dbReference type="RefSeq" id="WP_043077709.1">
    <property type="nucleotide sequence ID" value="NZ_CP011530.1"/>
</dbReference>
<keyword evidence="2" id="KW-0479">Metal-binding</keyword>
<dbReference type="GO" id="GO:0016491">
    <property type="term" value="F:oxidoreductase activity"/>
    <property type="evidence" value="ECO:0007669"/>
    <property type="project" value="UniProtKB-KW"/>
</dbReference>
<keyword evidence="8" id="KW-0464">Manganese</keyword>
<evidence type="ECO:0000256" key="6">
    <source>
        <dbReference type="ARBA" id="ARBA00023002"/>
    </source>
</evidence>
<keyword evidence="1 12" id="KW-0436">Ligase</keyword>
<evidence type="ECO:0000256" key="5">
    <source>
        <dbReference type="ARBA" id="ARBA00022958"/>
    </source>
</evidence>
<evidence type="ECO:0000313" key="15">
    <source>
        <dbReference type="Proteomes" id="UP000037962"/>
    </source>
</evidence>
<dbReference type="NCBIfam" id="NF009810">
    <property type="entry name" value="PRK13294.1"/>
    <property type="match status" value="1"/>
</dbReference>
<keyword evidence="5" id="KW-0630">Potassium</keyword>
<dbReference type="PANTHER" id="PTHR47917">
    <property type="match status" value="1"/>
</dbReference>
<dbReference type="InterPro" id="IPR023661">
    <property type="entry name" value="FbiB"/>
</dbReference>
<evidence type="ECO:0000256" key="1">
    <source>
        <dbReference type="ARBA" id="ARBA00022598"/>
    </source>
</evidence>
<organism evidence="12 14">
    <name type="scientific">Mycobacteroides immunogenum</name>
    <dbReference type="NCBI Taxonomy" id="83262"/>
    <lineage>
        <taxon>Bacteria</taxon>
        <taxon>Bacillati</taxon>
        <taxon>Actinomycetota</taxon>
        <taxon>Actinomycetes</taxon>
        <taxon>Mycobacteriales</taxon>
        <taxon>Mycobacteriaceae</taxon>
        <taxon>Mycobacteroides</taxon>
    </lineage>
</organism>
<evidence type="ECO:0000256" key="7">
    <source>
        <dbReference type="ARBA" id="ARBA00023134"/>
    </source>
</evidence>
<dbReference type="Gene3D" id="3.30.1330.100">
    <property type="entry name" value="CofE-like"/>
    <property type="match status" value="1"/>
</dbReference>
<dbReference type="NCBIfam" id="TIGR03553">
    <property type="entry name" value="F420_FbiB_CTERM"/>
    <property type="match status" value="1"/>
</dbReference>
<dbReference type="GO" id="GO:0052618">
    <property type="term" value="F:coenzyme F420-0:L-glutamate ligase activity"/>
    <property type="evidence" value="ECO:0007669"/>
    <property type="project" value="TreeGrafter"/>
</dbReference>
<feature type="domain" description="Coenzyme F420:L-glutamate ligase-like" evidence="11">
    <location>
        <begin position="22"/>
        <end position="221"/>
    </location>
</feature>
<dbReference type="Proteomes" id="UP000037843">
    <property type="component" value="Unassembled WGS sequence"/>
</dbReference>
<dbReference type="InterPro" id="IPR000415">
    <property type="entry name" value="Nitroreductase-like"/>
</dbReference>
<dbReference type="SUPFAM" id="SSF144010">
    <property type="entry name" value="CofE-like"/>
    <property type="match status" value="1"/>
</dbReference>
<dbReference type="CDD" id="cd20607">
    <property type="entry name" value="FbiB_C-like"/>
    <property type="match status" value="1"/>
</dbReference>
<feature type="domain" description="Nitroreductase" evidence="10">
    <location>
        <begin position="262"/>
        <end position="430"/>
    </location>
</feature>
<name>A0A7V8LLL5_9MYCO</name>
<evidence type="ECO:0000256" key="4">
    <source>
        <dbReference type="ARBA" id="ARBA00022842"/>
    </source>
</evidence>
<keyword evidence="15" id="KW-1185">Reference proteome</keyword>
<evidence type="ECO:0000313" key="12">
    <source>
        <dbReference type="EMBL" id="KPG05812.1"/>
    </source>
</evidence>
<evidence type="ECO:0000313" key="13">
    <source>
        <dbReference type="EMBL" id="KPG33847.1"/>
    </source>
</evidence>
<dbReference type="InterPro" id="IPR029479">
    <property type="entry name" value="Nitroreductase"/>
</dbReference>
<sequence length="454" mass="48217">MNSPTPEHGSARPIEILPVAGLPEFRPGDDVAAAIAEAAAWVRDGDVIVITSKIISKAEGRIVAAPTDPEARDALRRKLIESESVRVLARKGKTLITENTIGIVQAAAGIDASNVDTAELVLLPTDPDASAAAVRSALAQRLGANVAVVITDTMGRAWRNGQTDAAIGAAGIPVLYGYAGAKDKHGNELQVTEVAIADEISAAADLVKGKLTDVPVAVVRGLDLPNDGSAARDLLRSGPDDLFWLGTNEALEQGRREAVLVRRSIRQFADAAVDPDLLREAIGEALTAPAPHHTHPVRFVWVRDRGVRRALLDALKDAWTADLTADGRTPESVRKRVMRGQILYDAPEIVIPFLVPDGAHDYPDARRTAAERTMFTVAVGAAVQALLVSLAARQVGSCWIGSTIFAGDVVRRTLALDSSWEPMGAIAIGYPHGYPEEGLDPRTPLPPGQMLVEL</sequence>
<dbReference type="InterPro" id="IPR019943">
    <property type="entry name" value="F420_FbiB_C"/>
</dbReference>
<keyword evidence="3" id="KW-0547">Nucleotide-binding</keyword>
<evidence type="ECO:0000259" key="10">
    <source>
        <dbReference type="Pfam" id="PF00881"/>
    </source>
</evidence>